<keyword evidence="2" id="KW-1185">Reference proteome</keyword>
<dbReference type="SUPFAM" id="SSF53474">
    <property type="entry name" value="alpha/beta-Hydrolases"/>
    <property type="match status" value="1"/>
</dbReference>
<sequence>MEIQERYQVAIKFDEKQVTGKTVDYALWRFRPDVDETLENILKPLDMKVNKEKEGVYKLKDYEYYRWQPEDGWAELARLASKYNDKAGFEKRKAALIPCIMEALQLSPLPPKPNSKPIFTAVRKFDGYTVQNMALEVMPGVYLSGSLYRPSKMKGKIPLILSPDGHWLQQRYRKDCQIRCATLARMGAMAFSYDLFAWGESMLQFEYEDHRKSLSMAVQTLDAIRLLDYFLTRKDVDPERVGISGGSGAGSHTVLITAIDDRIKLSAPAVAISSYFYGGCPCESGLPIHLCGGGTNNVELAAFAAPKPQLLISDGGDWTAHTPLHDFPYLQNIYSYYGAKDKIENVHLPTESHDYGVNKRKALYDFVARNFSMNINAINEDKVSIETENDLKVFGDKGEKLPSNAMKGYAQLENYFKKLDDVK</sequence>
<accession>A0ABW5TNB2</accession>
<dbReference type="Proteomes" id="UP001597546">
    <property type="component" value="Unassembled WGS sequence"/>
</dbReference>
<dbReference type="PANTHER" id="PTHR22946:SF8">
    <property type="entry name" value="ACETYL XYLAN ESTERASE DOMAIN-CONTAINING PROTEIN"/>
    <property type="match status" value="1"/>
</dbReference>
<comment type="caution">
    <text evidence="1">The sequence shown here is derived from an EMBL/GenBank/DDBJ whole genome shotgun (WGS) entry which is preliminary data.</text>
</comment>
<organism evidence="1 2">
    <name type="scientific">Pedobacter alpinus</name>
    <dbReference type="NCBI Taxonomy" id="1590643"/>
    <lineage>
        <taxon>Bacteria</taxon>
        <taxon>Pseudomonadati</taxon>
        <taxon>Bacteroidota</taxon>
        <taxon>Sphingobacteriia</taxon>
        <taxon>Sphingobacteriales</taxon>
        <taxon>Sphingobacteriaceae</taxon>
        <taxon>Pedobacter</taxon>
    </lineage>
</organism>
<dbReference type="Gene3D" id="3.40.50.1820">
    <property type="entry name" value="alpha/beta hydrolase"/>
    <property type="match status" value="1"/>
</dbReference>
<name>A0ABW5TNB2_9SPHI</name>
<proteinExistence type="predicted"/>
<dbReference type="EC" id="3.4.-.-" evidence="1"/>
<dbReference type="InterPro" id="IPR050261">
    <property type="entry name" value="FrsA_esterase"/>
</dbReference>
<dbReference type="GO" id="GO:0016787">
    <property type="term" value="F:hydrolase activity"/>
    <property type="evidence" value="ECO:0007669"/>
    <property type="project" value="UniProtKB-KW"/>
</dbReference>
<evidence type="ECO:0000313" key="1">
    <source>
        <dbReference type="EMBL" id="MFD2730215.1"/>
    </source>
</evidence>
<protein>
    <submittedName>
        <fullName evidence="1">Alpha/beta hydrolase family protein</fullName>
        <ecNumber evidence="1">3.4.-.-</ecNumber>
    </submittedName>
</protein>
<dbReference type="PANTHER" id="PTHR22946">
    <property type="entry name" value="DIENELACTONE HYDROLASE DOMAIN-CONTAINING PROTEIN-RELATED"/>
    <property type="match status" value="1"/>
</dbReference>
<dbReference type="InterPro" id="IPR029058">
    <property type="entry name" value="AB_hydrolase_fold"/>
</dbReference>
<keyword evidence="1" id="KW-0378">Hydrolase</keyword>
<gene>
    <name evidence="1" type="ORF">ACFSSE_00705</name>
</gene>
<evidence type="ECO:0000313" key="2">
    <source>
        <dbReference type="Proteomes" id="UP001597546"/>
    </source>
</evidence>
<reference evidence="2" key="1">
    <citation type="journal article" date="2019" name="Int. J. Syst. Evol. Microbiol.">
        <title>The Global Catalogue of Microorganisms (GCM) 10K type strain sequencing project: providing services to taxonomists for standard genome sequencing and annotation.</title>
        <authorList>
            <consortium name="The Broad Institute Genomics Platform"/>
            <consortium name="The Broad Institute Genome Sequencing Center for Infectious Disease"/>
            <person name="Wu L."/>
            <person name="Ma J."/>
        </authorList>
    </citation>
    <scope>NUCLEOTIDE SEQUENCE [LARGE SCALE GENOMIC DNA]</scope>
    <source>
        <strain evidence="2">KCTC 42456</strain>
    </source>
</reference>
<dbReference type="EMBL" id="JBHULV010000003">
    <property type="protein sequence ID" value="MFD2730215.1"/>
    <property type="molecule type" value="Genomic_DNA"/>
</dbReference>